<organism evidence="1">
    <name type="scientific">viral metagenome</name>
    <dbReference type="NCBI Taxonomy" id="1070528"/>
    <lineage>
        <taxon>unclassified sequences</taxon>
        <taxon>metagenomes</taxon>
        <taxon>organismal metagenomes</taxon>
    </lineage>
</organism>
<evidence type="ECO:0000313" key="1">
    <source>
        <dbReference type="EMBL" id="QJA54890.1"/>
    </source>
</evidence>
<accession>A0A6H2A624</accession>
<dbReference type="EMBL" id="MT141877">
    <property type="protein sequence ID" value="QJA71494.1"/>
    <property type="molecule type" value="Genomic_DNA"/>
</dbReference>
<dbReference type="EMBL" id="MT144547">
    <property type="protein sequence ID" value="QJA54890.1"/>
    <property type="molecule type" value="Genomic_DNA"/>
</dbReference>
<evidence type="ECO:0000313" key="4">
    <source>
        <dbReference type="EMBL" id="QJI02625.1"/>
    </source>
</evidence>
<dbReference type="EMBL" id="MT142949">
    <property type="protein sequence ID" value="QJA90932.1"/>
    <property type="molecule type" value="Genomic_DNA"/>
</dbReference>
<gene>
    <name evidence="2" type="ORF">MM415A03156_0009</name>
    <name evidence="3" type="ORF">MM415B03512_0007</name>
    <name evidence="1" type="ORF">TM448A06110_0010</name>
    <name evidence="4" type="ORF">TM448B03474_0008</name>
</gene>
<dbReference type="AlphaFoldDB" id="A0A6H2A624"/>
<sequence>MAEEKVCDRDNRERCDSCGSIIKPDKWDDVSDGRVKAEVKRPTATKENIKFCINPSGSVGIKVPDVGDFDFGKEDFTISVKVDKCVAPKHHYHGWEGKDYFGIEEAENGFVVRLGRKTFIVDSQDEGFLIRDKFRAGGLSAVNEYLKAKKPPNKEVHTVLYVIEKDGTPLRLVGFNRALTIGEVNELVKQASGDRAFTLGGDKDKPFCDLL</sequence>
<protein>
    <submittedName>
        <fullName evidence="1">Uncharacterized protein</fullName>
    </submittedName>
</protein>
<proteinExistence type="predicted"/>
<evidence type="ECO:0000313" key="2">
    <source>
        <dbReference type="EMBL" id="QJA71494.1"/>
    </source>
</evidence>
<reference evidence="1" key="1">
    <citation type="submission" date="2020-03" db="EMBL/GenBank/DDBJ databases">
        <title>The deep terrestrial virosphere.</title>
        <authorList>
            <person name="Holmfeldt K."/>
            <person name="Nilsson E."/>
            <person name="Simone D."/>
            <person name="Lopez-Fernandez M."/>
            <person name="Wu X."/>
            <person name="de Brujin I."/>
            <person name="Lundin D."/>
            <person name="Andersson A."/>
            <person name="Bertilsson S."/>
            <person name="Dopson M."/>
        </authorList>
    </citation>
    <scope>NUCLEOTIDE SEQUENCE</scope>
    <source>
        <strain evidence="2">MM415A03156</strain>
        <strain evidence="3">MM415B03512</strain>
        <strain evidence="1">TM448A06110</strain>
        <strain evidence="4">TM448B03474</strain>
    </source>
</reference>
<name>A0A6H2A624_9ZZZZ</name>
<evidence type="ECO:0000313" key="3">
    <source>
        <dbReference type="EMBL" id="QJA90932.1"/>
    </source>
</evidence>
<dbReference type="EMBL" id="MT145017">
    <property type="protein sequence ID" value="QJI02625.1"/>
    <property type="molecule type" value="Genomic_DNA"/>
</dbReference>